<dbReference type="PANTHER" id="PTHR12993:SF11">
    <property type="entry name" value="N-ACETYLGLUCOSAMINYL-PHOSPHATIDYLINOSITOL DE-N-ACETYLASE"/>
    <property type="match status" value="1"/>
</dbReference>
<dbReference type="Proteomes" id="UP000516305">
    <property type="component" value="Chromosome"/>
</dbReference>
<dbReference type="InterPro" id="IPR024078">
    <property type="entry name" value="LmbE-like_dom_sf"/>
</dbReference>
<gene>
    <name evidence="2" type="ORF">H4K34_15160</name>
</gene>
<dbReference type="KEGG" id="chyd:H4K34_15160"/>
<evidence type="ECO:0000313" key="3">
    <source>
        <dbReference type="Proteomes" id="UP000516305"/>
    </source>
</evidence>
<keyword evidence="1" id="KW-0732">Signal</keyword>
<sequence>MRKIVFSLALSLYSILSIAQATASSAILHHVHQLQNPLRVLYLAAHPDDENTRMISWLANDIGAQTAYLSLTRGDGGQNLIGTELGAELGILRTQELMQARNLDGGQQFFSRAVDFGYSKNPEETFEHWDKEQVLSDVVRVIRYFRPHIIITRFPPDSRAGHGHHTASAMLALEAFDKAADPKAFKETNLEAWQVSRIFWNHSSWWEPKLDSIAANDPTYYVVDVGTYVPELGLSCNELASYSRSQHKSQGFGVAVDRGSQNEYLKLMKGEAPESSIFAGLPMNWKDYGYPDIAEGLAAIEANFDPQAPYKSLEAILDLHAKLRMNAGKRILESRYLVDQLNQLAAECIGLKLEILAENEYVVGGEKPKYTARAIQRSPLPIQIEKLSEWKSEYKAKTGPVDLSTNVLMEAPLQGDILDDEMVSSQPYWLRAPYEDMFSTPVADWQLKPETAPYGGAQVSVYYKEKAFSLYVPVRYKFSDRVDGEIERPLMIVPELTVKSNTAKLFFLDDQAQELNLDFRAFKAGKYSISLMTEGWEISPSSFELNFEAKGDWQTQKLSIKPKMGAGPTSLIVLQQKKEGEETQLIPLQNLVEIDYPHIDKRMVLENPGISLYPLNLKKKGEKVAYIVGAGDKVPEALVQMGYEVTILDEQSMRETDLSQFQAVLLGIRAYNTQDWLWQRQEQLMNYVKAGGNVIVQYNTRARNFQGTDFAPYPFSISRERVTEEKAEVRFTDAEHPLLNRPNKIVKADFDNWVQERGLYFADSWDEAYTTPLAWHDKGEPDRLGGLLIANYGQGAFMYTGISFFRELPAGVSGAYRLLANMISYETGNP</sequence>
<feature type="signal peptide" evidence="1">
    <location>
        <begin position="1"/>
        <end position="23"/>
    </location>
</feature>
<dbReference type="GO" id="GO:0016811">
    <property type="term" value="F:hydrolase activity, acting on carbon-nitrogen (but not peptide) bonds, in linear amides"/>
    <property type="evidence" value="ECO:0007669"/>
    <property type="project" value="TreeGrafter"/>
</dbReference>
<protein>
    <submittedName>
        <fullName evidence="2">PIG-L family deacetylase</fullName>
    </submittedName>
</protein>
<dbReference type="SUPFAM" id="SSF52317">
    <property type="entry name" value="Class I glutamine amidotransferase-like"/>
    <property type="match status" value="1"/>
</dbReference>
<accession>A0A7H0VDA1</accession>
<dbReference type="AlphaFoldDB" id="A0A7H0VDA1"/>
<dbReference type="InterPro" id="IPR003737">
    <property type="entry name" value="GlcNAc_PI_deacetylase-related"/>
</dbReference>
<proteinExistence type="predicted"/>
<dbReference type="Gene3D" id="3.40.50.880">
    <property type="match status" value="1"/>
</dbReference>
<dbReference type="InterPro" id="IPR029062">
    <property type="entry name" value="Class_I_gatase-like"/>
</dbReference>
<organism evidence="2 3">
    <name type="scientific">Croceimicrobium hydrocarbonivorans</name>
    <dbReference type="NCBI Taxonomy" id="2761580"/>
    <lineage>
        <taxon>Bacteria</taxon>
        <taxon>Pseudomonadati</taxon>
        <taxon>Bacteroidota</taxon>
        <taxon>Flavobacteriia</taxon>
        <taxon>Flavobacteriales</taxon>
        <taxon>Owenweeksiaceae</taxon>
        <taxon>Croceimicrobium</taxon>
    </lineage>
</organism>
<name>A0A7H0VDA1_9FLAO</name>
<keyword evidence="3" id="KW-1185">Reference proteome</keyword>
<evidence type="ECO:0000313" key="2">
    <source>
        <dbReference type="EMBL" id="QNR23699.1"/>
    </source>
</evidence>
<feature type="chain" id="PRO_5028925803" evidence="1">
    <location>
        <begin position="24"/>
        <end position="830"/>
    </location>
</feature>
<evidence type="ECO:0000256" key="1">
    <source>
        <dbReference type="SAM" id="SignalP"/>
    </source>
</evidence>
<dbReference type="EMBL" id="CP060139">
    <property type="protein sequence ID" value="QNR23699.1"/>
    <property type="molecule type" value="Genomic_DNA"/>
</dbReference>
<dbReference type="Gene3D" id="3.40.50.10320">
    <property type="entry name" value="LmbE-like"/>
    <property type="match status" value="1"/>
</dbReference>
<reference evidence="2 3" key="1">
    <citation type="submission" date="2020-08" db="EMBL/GenBank/DDBJ databases">
        <title>Croceimicrobium hydrocarbonivorans gen. nov., sp. nov., a novel marine bacterium isolated from a bacterial consortium that degrades polyethylene terephthalate.</title>
        <authorList>
            <person name="Liu R."/>
        </authorList>
    </citation>
    <scope>NUCLEOTIDE SEQUENCE [LARGE SCALE GENOMIC DNA]</scope>
    <source>
        <strain evidence="2 3">A20-9</strain>
    </source>
</reference>
<dbReference type="SUPFAM" id="SSF102588">
    <property type="entry name" value="LmbE-like"/>
    <property type="match status" value="1"/>
</dbReference>
<dbReference type="Pfam" id="PF02585">
    <property type="entry name" value="PIG-L"/>
    <property type="match status" value="1"/>
</dbReference>
<dbReference type="PANTHER" id="PTHR12993">
    <property type="entry name" value="N-ACETYLGLUCOSAMINYL-PHOSPHATIDYLINOSITOL DE-N-ACETYLASE-RELATED"/>
    <property type="match status" value="1"/>
</dbReference>
<dbReference type="RefSeq" id="WP_210758234.1">
    <property type="nucleotide sequence ID" value="NZ_CP060139.1"/>
</dbReference>